<evidence type="ECO:0000313" key="2">
    <source>
        <dbReference type="EMBL" id="MPN00321.1"/>
    </source>
</evidence>
<accession>A0A645EEJ9</accession>
<protein>
    <submittedName>
        <fullName evidence="2">Uncharacterized protein</fullName>
    </submittedName>
</protein>
<feature type="transmembrane region" description="Helical" evidence="1">
    <location>
        <begin position="12"/>
        <end position="38"/>
    </location>
</feature>
<dbReference type="AlphaFoldDB" id="A0A645EEJ9"/>
<organism evidence="2">
    <name type="scientific">bioreactor metagenome</name>
    <dbReference type="NCBI Taxonomy" id="1076179"/>
    <lineage>
        <taxon>unclassified sequences</taxon>
        <taxon>metagenomes</taxon>
        <taxon>ecological metagenomes</taxon>
    </lineage>
</organism>
<name>A0A645EEJ9_9ZZZZ</name>
<keyword evidence="1" id="KW-0812">Transmembrane</keyword>
<keyword evidence="1" id="KW-1133">Transmembrane helix</keyword>
<sequence length="83" mass="9473">MKQDVLTNVLKEWWYFFKFPLIGVGVLMVAGISFNLLAPTDKPWFNGWNIVVNTLGFIACGFVVLATVLLVWQTLKNRKKTIV</sequence>
<gene>
    <name evidence="2" type="ORF">SDC9_147515</name>
</gene>
<reference evidence="2" key="1">
    <citation type="submission" date="2019-08" db="EMBL/GenBank/DDBJ databases">
        <authorList>
            <person name="Kucharzyk K."/>
            <person name="Murdoch R.W."/>
            <person name="Higgins S."/>
            <person name="Loffler F."/>
        </authorList>
    </citation>
    <scope>NUCLEOTIDE SEQUENCE</scope>
</reference>
<comment type="caution">
    <text evidence="2">The sequence shown here is derived from an EMBL/GenBank/DDBJ whole genome shotgun (WGS) entry which is preliminary data.</text>
</comment>
<dbReference type="EMBL" id="VSSQ01046350">
    <property type="protein sequence ID" value="MPN00321.1"/>
    <property type="molecule type" value="Genomic_DNA"/>
</dbReference>
<keyword evidence="1" id="KW-0472">Membrane</keyword>
<feature type="transmembrane region" description="Helical" evidence="1">
    <location>
        <begin position="50"/>
        <end position="72"/>
    </location>
</feature>
<evidence type="ECO:0000256" key="1">
    <source>
        <dbReference type="SAM" id="Phobius"/>
    </source>
</evidence>
<proteinExistence type="predicted"/>